<dbReference type="InterPro" id="IPR035906">
    <property type="entry name" value="MetI-like_sf"/>
</dbReference>
<feature type="region of interest" description="Disordered" evidence="6">
    <location>
        <begin position="64"/>
        <end position="89"/>
    </location>
</feature>
<organism evidence="8 9">
    <name type="scientific">Prosthecobacter dejongeii</name>
    <dbReference type="NCBI Taxonomy" id="48465"/>
    <lineage>
        <taxon>Bacteria</taxon>
        <taxon>Pseudomonadati</taxon>
        <taxon>Verrucomicrobiota</taxon>
        <taxon>Verrucomicrobiia</taxon>
        <taxon>Verrucomicrobiales</taxon>
        <taxon>Verrucomicrobiaceae</taxon>
        <taxon>Prosthecobacter</taxon>
    </lineage>
</organism>
<keyword evidence="3 5" id="KW-1133">Transmembrane helix</keyword>
<evidence type="ECO:0000256" key="2">
    <source>
        <dbReference type="ARBA" id="ARBA00022692"/>
    </source>
</evidence>
<dbReference type="AlphaFoldDB" id="A0A7W7YJH6"/>
<accession>A0A7W7YJH6</accession>
<keyword evidence="2 5" id="KW-0812">Transmembrane</keyword>
<dbReference type="CDD" id="cd06261">
    <property type="entry name" value="TM_PBP2"/>
    <property type="match status" value="1"/>
</dbReference>
<protein>
    <submittedName>
        <fullName evidence="8">Phosphate transport system permease protein</fullName>
    </submittedName>
</protein>
<reference evidence="8 9" key="1">
    <citation type="submission" date="2020-08" db="EMBL/GenBank/DDBJ databases">
        <title>Genomic Encyclopedia of Type Strains, Phase IV (KMG-IV): sequencing the most valuable type-strain genomes for metagenomic binning, comparative biology and taxonomic classification.</title>
        <authorList>
            <person name="Goeker M."/>
        </authorList>
    </citation>
    <scope>NUCLEOTIDE SEQUENCE [LARGE SCALE GENOMIC DNA]</scope>
    <source>
        <strain evidence="8 9">DSM 12251</strain>
    </source>
</reference>
<feature type="transmembrane region" description="Helical" evidence="5">
    <location>
        <begin position="739"/>
        <end position="760"/>
    </location>
</feature>
<gene>
    <name evidence="8" type="ORF">HNQ64_001543</name>
</gene>
<feature type="transmembrane region" description="Helical" evidence="5">
    <location>
        <begin position="696"/>
        <end position="718"/>
    </location>
</feature>
<dbReference type="EMBL" id="JACHIF010000002">
    <property type="protein sequence ID" value="MBB5037301.1"/>
    <property type="molecule type" value="Genomic_DNA"/>
</dbReference>
<evidence type="ECO:0000256" key="3">
    <source>
        <dbReference type="ARBA" id="ARBA00022989"/>
    </source>
</evidence>
<evidence type="ECO:0000256" key="4">
    <source>
        <dbReference type="ARBA" id="ARBA00023136"/>
    </source>
</evidence>
<dbReference type="InterPro" id="IPR036322">
    <property type="entry name" value="WD40_repeat_dom_sf"/>
</dbReference>
<dbReference type="SUPFAM" id="SSF161098">
    <property type="entry name" value="MetI-like"/>
    <property type="match status" value="1"/>
</dbReference>
<evidence type="ECO:0000256" key="5">
    <source>
        <dbReference type="RuleBase" id="RU363032"/>
    </source>
</evidence>
<feature type="transmembrane region" description="Helical" evidence="5">
    <location>
        <begin position="576"/>
        <end position="597"/>
    </location>
</feature>
<dbReference type="RefSeq" id="WP_184207058.1">
    <property type="nucleotide sequence ID" value="NZ_JACHIF010000002.1"/>
</dbReference>
<keyword evidence="4 5" id="KW-0472">Membrane</keyword>
<keyword evidence="9" id="KW-1185">Reference proteome</keyword>
<feature type="transmembrane region" description="Helical" evidence="5">
    <location>
        <begin position="110"/>
        <end position="131"/>
    </location>
</feature>
<evidence type="ECO:0000313" key="8">
    <source>
        <dbReference type="EMBL" id="MBB5037301.1"/>
    </source>
</evidence>
<evidence type="ECO:0000259" key="7">
    <source>
        <dbReference type="PROSITE" id="PS50928"/>
    </source>
</evidence>
<dbReference type="Gene3D" id="1.10.3720.10">
    <property type="entry name" value="MetI-like"/>
    <property type="match status" value="1"/>
</dbReference>
<dbReference type="PROSITE" id="PS50928">
    <property type="entry name" value="ABC_TM1"/>
    <property type="match status" value="1"/>
</dbReference>
<keyword evidence="5" id="KW-0813">Transport</keyword>
<proteinExistence type="inferred from homology"/>
<dbReference type="PANTHER" id="PTHR42727">
    <property type="entry name" value="PHOSPHATE TRANSPORT SYSTEM PERMEASE PROTEIN"/>
    <property type="match status" value="1"/>
</dbReference>
<evidence type="ECO:0000313" key="9">
    <source>
        <dbReference type="Proteomes" id="UP000534294"/>
    </source>
</evidence>
<comment type="caution">
    <text evidence="8">The sequence shown here is derived from an EMBL/GenBank/DDBJ whole genome shotgun (WGS) entry which is preliminary data.</text>
</comment>
<feature type="domain" description="ABC transmembrane type-1" evidence="7">
    <location>
        <begin position="533"/>
        <end position="852"/>
    </location>
</feature>
<comment type="subcellular location">
    <subcellularLocation>
        <location evidence="1 5">Cell membrane</location>
        <topology evidence="1 5">Multi-pass membrane protein</topology>
    </subcellularLocation>
</comment>
<dbReference type="Proteomes" id="UP000534294">
    <property type="component" value="Unassembled WGS sequence"/>
</dbReference>
<evidence type="ECO:0000256" key="1">
    <source>
        <dbReference type="ARBA" id="ARBA00004651"/>
    </source>
</evidence>
<feature type="transmembrane region" description="Helical" evidence="5">
    <location>
        <begin position="834"/>
        <end position="855"/>
    </location>
</feature>
<dbReference type="SUPFAM" id="SSF50978">
    <property type="entry name" value="WD40 repeat-like"/>
    <property type="match status" value="1"/>
</dbReference>
<dbReference type="GO" id="GO:0055085">
    <property type="term" value="P:transmembrane transport"/>
    <property type="evidence" value="ECO:0007669"/>
    <property type="project" value="InterPro"/>
</dbReference>
<sequence length="866" mass="93953">MNHFIHHLRSSSGIHAPDFRESCHSKDFLHRFDALQCDNSVTFASFLSFAKTATTVFLATRVGETRSPPSMPPSPSDAPATKTPGASRPVPERFIVSKGTLRWDRFMNSAIVFGGIGIIVAVSGIFAFIALEIAPLFQGARVEEKTKIALAAPSGALVGLDEWSELPFYFDGGSEVVFQPVKGGPAQRLPTGLPTGTQITAKRHNPVTGRMAIGTADGQVGFVAIQYQSEYQGQSKPVIKPAVKAEPLLPLREAGTSAPANLTPILDMDYADSGDKKLFAAIQEVNGQHQLTTMSLRQKKSLMGKGKTEIDAREDLTPLLAGAKPQRVLVAGTADSLVALTDAGEVLYFYRLSSGWELRQRFKPFDGGQVSGVDYLFGQVSLVCYNNQGKVRIFSLFVPEGGTTRLFGQTKEFQPINGPITYYRASQRNKSFLVGNAQECALCYATTASVRRNVKLPFEAVSVAMDAKAEHIGFLDTQGSMHLYEISDPHPEAGWSAFFGKVWYEGFAGPKYEWQSTSGTDDFEPKLSLIPLIMGSLKGTFYAMLFAVPIALLAAIYTSQFLAPGMKKIVKPAMEIMASLPSVVLGFLAALWLAPLIENRVPSVILLVISIPISASLLGILWGRMPIVYRNRLPKGTEYLIIAPVMLGFAWLGWQLGPALEKAVFVATMPDGSQIADFRMWWPRFTGMSYDQRNCLVVGFMMGFAVIPVIFTIAEDALSNVPPSLTSASEALGASRWQVVRTVVLPVASAGILSAVMIGLGRAVGETMVVVMATGNTGFFDASGNFLLGELGLGAGKFPLADHWNPFNGMRTLSANIAVELPEAAQNSTHYRTLFLGALVLFGMTFVLNTVAEVLRQKLRDKFKIV</sequence>
<feature type="transmembrane region" description="Helical" evidence="5">
    <location>
        <begin position="603"/>
        <end position="624"/>
    </location>
</feature>
<dbReference type="GO" id="GO:0005886">
    <property type="term" value="C:plasma membrane"/>
    <property type="evidence" value="ECO:0007669"/>
    <property type="project" value="UniProtKB-SubCell"/>
</dbReference>
<dbReference type="Pfam" id="PF00528">
    <property type="entry name" value="BPD_transp_1"/>
    <property type="match status" value="1"/>
</dbReference>
<name>A0A7W7YJH6_9BACT</name>
<dbReference type="PANTHER" id="PTHR42727:SF1">
    <property type="entry name" value="PHOSPHATE TRANSPORT SYSTEM PERMEASE"/>
    <property type="match status" value="1"/>
</dbReference>
<feature type="transmembrane region" description="Helical" evidence="5">
    <location>
        <begin position="541"/>
        <end position="564"/>
    </location>
</feature>
<evidence type="ECO:0000256" key="6">
    <source>
        <dbReference type="SAM" id="MobiDB-lite"/>
    </source>
</evidence>
<dbReference type="InterPro" id="IPR000515">
    <property type="entry name" value="MetI-like"/>
</dbReference>
<comment type="similarity">
    <text evidence="5">Belongs to the binding-protein-dependent transport system permease family.</text>
</comment>